<comment type="caution">
    <text evidence="1">The sequence shown here is derived from an EMBL/GenBank/DDBJ whole genome shotgun (WGS) entry which is preliminary data.</text>
</comment>
<proteinExistence type="predicted"/>
<reference evidence="1" key="1">
    <citation type="journal article" date="2020" name="New Phytol.">
        <title>Comparative genomics reveals dynamic genome evolution in host specialist ectomycorrhizal fungi.</title>
        <authorList>
            <person name="Lofgren L.A."/>
            <person name="Nguyen N.H."/>
            <person name="Vilgalys R."/>
            <person name="Ruytinx J."/>
            <person name="Liao H.L."/>
            <person name="Branco S."/>
            <person name="Kuo A."/>
            <person name="LaButti K."/>
            <person name="Lipzen A."/>
            <person name="Andreopoulos W."/>
            <person name="Pangilinan J."/>
            <person name="Riley R."/>
            <person name="Hundley H."/>
            <person name="Na H."/>
            <person name="Barry K."/>
            <person name="Grigoriev I.V."/>
            <person name="Stajich J.E."/>
            <person name="Kennedy P.G."/>
        </authorList>
    </citation>
    <scope>NUCLEOTIDE SEQUENCE</scope>
    <source>
        <strain evidence="1">DOB743</strain>
    </source>
</reference>
<accession>A0A9P6ZK31</accession>
<dbReference type="OrthoDB" id="2677684at2759"/>
<dbReference type="Gene3D" id="3.60.130.30">
    <property type="match status" value="1"/>
</dbReference>
<evidence type="ECO:0000313" key="2">
    <source>
        <dbReference type="Proteomes" id="UP000714275"/>
    </source>
</evidence>
<keyword evidence="2" id="KW-1185">Reference proteome</keyword>
<name>A0A9P6ZK31_9AGAM</name>
<protein>
    <submittedName>
        <fullName evidence="1">Uncharacterized protein</fullName>
    </submittedName>
</protein>
<gene>
    <name evidence="1" type="ORF">EV702DRAFT_1049591</name>
</gene>
<dbReference type="AlphaFoldDB" id="A0A9P6ZK31"/>
<dbReference type="EMBL" id="JABBWD010000070">
    <property type="protein sequence ID" value="KAG1769708.1"/>
    <property type="molecule type" value="Genomic_DNA"/>
</dbReference>
<evidence type="ECO:0000313" key="1">
    <source>
        <dbReference type="EMBL" id="KAG1769708.1"/>
    </source>
</evidence>
<dbReference type="Proteomes" id="UP000714275">
    <property type="component" value="Unassembled WGS sequence"/>
</dbReference>
<sequence length="309" mass="34372">MASVPADWALHTTCIASDYVLQLFKCNVGGNQQSISPPLVLDVPTMLACRQLARVLADAYSNPNAISPWIQAEMEEATIGMGYLLKKSMTKGLQTKWRMIPGYFHASNQAPCWFQQGQELYGFPPSDGFFPEVSATLKGEGGLEAIISMQRSALLALVALWVMHPKLYWASVTTQIKLAQWAMAHGLSDMCACLQFWALVFNCAAVICNRQCPLHRDPRSTPEGFDIMTSVSNYCDGLMTLSNLGIELQYNSGTMVGCTGHIVRHGVTYTSDRIVWAWFMRDSIHNFVGTPWQQYATYMDVDWDVSVSA</sequence>
<organism evidence="1 2">
    <name type="scientific">Suillus placidus</name>
    <dbReference type="NCBI Taxonomy" id="48579"/>
    <lineage>
        <taxon>Eukaryota</taxon>
        <taxon>Fungi</taxon>
        <taxon>Dikarya</taxon>
        <taxon>Basidiomycota</taxon>
        <taxon>Agaricomycotina</taxon>
        <taxon>Agaricomycetes</taxon>
        <taxon>Agaricomycetidae</taxon>
        <taxon>Boletales</taxon>
        <taxon>Suillineae</taxon>
        <taxon>Suillaceae</taxon>
        <taxon>Suillus</taxon>
    </lineage>
</organism>